<keyword evidence="3" id="KW-0496">Mitochondrion</keyword>
<reference evidence="4" key="1">
    <citation type="submission" date="2022-11" db="EMBL/GenBank/DDBJ databases">
        <authorList>
            <person name="Petersen C."/>
        </authorList>
    </citation>
    <scope>NUCLEOTIDE SEQUENCE</scope>
    <source>
        <strain evidence="4">IBT 30761</strain>
    </source>
</reference>
<dbReference type="PANTHER" id="PTHR28554">
    <property type="entry name" value="39S RIBOSOMAL PROTEIN L45, MITOCHONDRIAL"/>
    <property type="match status" value="1"/>
</dbReference>
<proteinExistence type="predicted"/>
<keyword evidence="5" id="KW-1185">Reference proteome</keyword>
<dbReference type="GO" id="GO:0032979">
    <property type="term" value="P:protein insertion into mitochondrial inner membrane from matrix"/>
    <property type="evidence" value="ECO:0007669"/>
    <property type="project" value="InterPro"/>
</dbReference>
<sequence>MASSLRLPAGKTLSTTWPVIFNAQLSTPGAPQCRYFSQASQRWAYKSQNFSPRTSSQPSMKVRSKDLLMGQLPNDIGLLPGTFVRPLWRDMPSIFNEPRDRLMMEWTWIKSAFQNFLSLIIYNKKDNKYPMLLFKPRRKIATDLYKDMYSSFARGDIQNIRKLCCDGLSKKLIQQIENRPSTEKVTWTLENWIRRPSTYFTGVRVLSDRATQLPEVSHSGVRQIVLRLTSRQAMSKTNTAPVRGKAVAEAEPTAKQQDVVEYVVIQNIIWNGRESEWRVWGNTSPTSIHKIYTDPYFAPGLSAMERIQAMMK</sequence>
<protein>
    <recommendedName>
        <fullName evidence="6">Tim44-like domain-containing protein</fullName>
    </recommendedName>
</protein>
<dbReference type="EMBL" id="JAPQKI010000002">
    <property type="protein sequence ID" value="KAJ5110921.1"/>
    <property type="molecule type" value="Genomic_DNA"/>
</dbReference>
<keyword evidence="2" id="KW-0809">Transit peptide</keyword>
<dbReference type="InterPro" id="IPR024621">
    <property type="entry name" value="Mba1"/>
</dbReference>
<dbReference type="Pfam" id="PF07961">
    <property type="entry name" value="MBA1"/>
    <property type="match status" value="1"/>
</dbReference>
<name>A0A9W9G2I5_9EURO</name>
<evidence type="ECO:0000313" key="5">
    <source>
        <dbReference type="Proteomes" id="UP001149074"/>
    </source>
</evidence>
<dbReference type="GeneID" id="81352929"/>
<dbReference type="AlphaFoldDB" id="A0A9W9G2I5"/>
<evidence type="ECO:0000256" key="2">
    <source>
        <dbReference type="ARBA" id="ARBA00022946"/>
    </source>
</evidence>
<dbReference type="GO" id="GO:0005743">
    <property type="term" value="C:mitochondrial inner membrane"/>
    <property type="evidence" value="ECO:0007669"/>
    <property type="project" value="InterPro"/>
</dbReference>
<evidence type="ECO:0000313" key="4">
    <source>
        <dbReference type="EMBL" id="KAJ5110921.1"/>
    </source>
</evidence>
<evidence type="ECO:0000256" key="1">
    <source>
        <dbReference type="ARBA" id="ARBA00004173"/>
    </source>
</evidence>
<gene>
    <name evidence="4" type="ORF">N7532_001456</name>
</gene>
<comment type="caution">
    <text evidence="4">The sequence shown here is derived from an EMBL/GenBank/DDBJ whole genome shotgun (WGS) entry which is preliminary data.</text>
</comment>
<organism evidence="4 5">
    <name type="scientific">Penicillium argentinense</name>
    <dbReference type="NCBI Taxonomy" id="1131581"/>
    <lineage>
        <taxon>Eukaryota</taxon>
        <taxon>Fungi</taxon>
        <taxon>Dikarya</taxon>
        <taxon>Ascomycota</taxon>
        <taxon>Pezizomycotina</taxon>
        <taxon>Eurotiomycetes</taxon>
        <taxon>Eurotiomycetidae</taxon>
        <taxon>Eurotiales</taxon>
        <taxon>Aspergillaceae</taxon>
        <taxon>Penicillium</taxon>
    </lineage>
</organism>
<dbReference type="InterPro" id="IPR051975">
    <property type="entry name" value="mtLSU_mL45"/>
</dbReference>
<comment type="subcellular location">
    <subcellularLocation>
        <location evidence="1">Mitochondrion</location>
    </subcellularLocation>
</comment>
<dbReference type="OrthoDB" id="19619at2759"/>
<dbReference type="RefSeq" id="XP_056478991.1">
    <property type="nucleotide sequence ID" value="XM_056613950.1"/>
</dbReference>
<reference evidence="4" key="2">
    <citation type="journal article" date="2023" name="IMA Fungus">
        <title>Comparative genomic study of the Penicillium genus elucidates a diverse pangenome and 15 lateral gene transfer events.</title>
        <authorList>
            <person name="Petersen C."/>
            <person name="Sorensen T."/>
            <person name="Nielsen M.R."/>
            <person name="Sondergaard T.E."/>
            <person name="Sorensen J.L."/>
            <person name="Fitzpatrick D.A."/>
            <person name="Frisvad J.C."/>
            <person name="Nielsen K.L."/>
        </authorList>
    </citation>
    <scope>NUCLEOTIDE SEQUENCE</scope>
    <source>
        <strain evidence="4">IBT 30761</strain>
    </source>
</reference>
<dbReference type="Gene3D" id="3.10.450.240">
    <property type="match status" value="1"/>
</dbReference>
<evidence type="ECO:0008006" key="6">
    <source>
        <dbReference type="Google" id="ProtNLM"/>
    </source>
</evidence>
<accession>A0A9W9G2I5</accession>
<evidence type="ECO:0000256" key="3">
    <source>
        <dbReference type="ARBA" id="ARBA00023128"/>
    </source>
</evidence>
<dbReference type="PANTHER" id="PTHR28554:SF1">
    <property type="entry name" value="LARGE RIBOSOMAL SUBUNIT PROTEIN ML45"/>
    <property type="match status" value="1"/>
</dbReference>
<dbReference type="Proteomes" id="UP001149074">
    <property type="component" value="Unassembled WGS sequence"/>
</dbReference>